<feature type="domain" description="MucBP" evidence="5">
    <location>
        <begin position="694"/>
        <end position="755"/>
    </location>
</feature>
<dbReference type="Proteomes" id="UP001057532">
    <property type="component" value="Chromosome"/>
</dbReference>
<dbReference type="InterPro" id="IPR022263">
    <property type="entry name" value="KxYKxGKxW"/>
</dbReference>
<keyword evidence="4" id="KW-0472">Membrane</keyword>
<evidence type="ECO:0000313" key="6">
    <source>
        <dbReference type="EMBL" id="USS93458.1"/>
    </source>
</evidence>
<feature type="transmembrane region" description="Helical" evidence="4">
    <location>
        <begin position="923"/>
        <end position="944"/>
    </location>
</feature>
<accession>A0ABY5C5J3</accession>
<keyword evidence="4" id="KW-0812">Transmembrane</keyword>
<feature type="compositionally biased region" description="Low complexity" evidence="3">
    <location>
        <begin position="169"/>
        <end position="184"/>
    </location>
</feature>
<feature type="compositionally biased region" description="Polar residues" evidence="3">
    <location>
        <begin position="834"/>
        <end position="850"/>
    </location>
</feature>
<dbReference type="Pfam" id="PF19258">
    <property type="entry name" value="KxYKxGKxW_sig"/>
    <property type="match status" value="1"/>
</dbReference>
<proteinExistence type="predicted"/>
<keyword evidence="2" id="KW-0677">Repeat</keyword>
<gene>
    <name evidence="6" type="ORF">M8332_00905</name>
</gene>
<keyword evidence="7" id="KW-1185">Reference proteome</keyword>
<organism evidence="6 7">
    <name type="scientific">Fructilactobacillus ixorae</name>
    <dbReference type="NCBI Taxonomy" id="1750535"/>
    <lineage>
        <taxon>Bacteria</taxon>
        <taxon>Bacillati</taxon>
        <taxon>Bacillota</taxon>
        <taxon>Bacilli</taxon>
        <taxon>Lactobacillales</taxon>
        <taxon>Lactobacillaceae</taxon>
        <taxon>Fructilactobacillus</taxon>
    </lineage>
</organism>
<dbReference type="EMBL" id="CP097478">
    <property type="protein sequence ID" value="USS93458.1"/>
    <property type="molecule type" value="Genomic_DNA"/>
</dbReference>
<feature type="region of interest" description="Disordered" evidence="3">
    <location>
        <begin position="834"/>
        <end position="856"/>
    </location>
</feature>
<dbReference type="NCBIfam" id="TIGR03715">
    <property type="entry name" value="KxYKxGKxW"/>
    <property type="match status" value="1"/>
</dbReference>
<sequence>MKKVNKNVSCHYKMYKAGKKWVVASLASATIMSFTYLTAQANLDSPAENATAVTTAVTGETPQQLAPSSQPTPPNQPVVTTTPQVTNPESQPAPSLTTDTTTGKPATASPSTSELTSNPTPSDQAVAVNQPHEPGQASGSQAKLSLVNESQPVTTATPSNESVSNGAQPTESTAPETVTPTAAPQNYQAPQSQFDHGALVKLAVTADPTMMTSVVPDPTLQKAITDAYNQSFYPSTTKTIEEITLEDMKAIQTINLPSFGSSGNRALPQTFAGIQYCTNLKYLFINGAGSTDIPAKIDFSAIGELTGLERLDFSAVPFTTDQFPDLSKLTSLKILSINQNTGGDIWATHPDRIDNSIFNVLKQCHNLTSLNIIGTNVDSLADFAAVKLAHPNLTSIDFSRNRIKNLNVLRQNINLDNVTKINVTGQVVTSAYSLTRDDFDYNSETNQLTLPFSKLKDLIINPDGSLAYPTKEIQVNYNGKWVTATLKNNAFVINGVSQSDFANLTLFKWRPAFLSDDYKTDGIWNFGGNAIGQDITVATTLPVNGAEVTVKYVDENGVDLVPAERLTGDLNTPYTTTAKDLPGYSLKQVVGNPTGTFTDNAQTVTYVYQKVVDHSSIAGHDVTIHVNDAIPLAADFGATATAMDGSALSVTLDTSAVDVTKPGSYPVTITAANGLSKTVYVHVLANQPVAGAEVTVKYVDENGNEIAPADRLSGTINTPYTTTAKDLPGYSLKQVVGNPTGTFTDTAQAVTYVYQKVVDHSSIAGHDVTIHVNDAIPSAADFGATATAMDGSALPVTLDTSAVDVTKPGSYPVTITAANGLSKTVYVHVLAQTVTEKPNPKQPEQPTNDPLTEGAQDKHIDIDVIPRHEDEQSQSKANNGINRSASNPEIFAGKASTLPTVSTAKQQTQHHLPATGQAQNRRLLVLAQTLVGLSLLLFVGLKVIDRRKR</sequence>
<evidence type="ECO:0000256" key="1">
    <source>
        <dbReference type="ARBA" id="ARBA00022729"/>
    </source>
</evidence>
<feature type="compositionally biased region" description="Polar residues" evidence="3">
    <location>
        <begin position="137"/>
        <end position="168"/>
    </location>
</feature>
<protein>
    <submittedName>
        <fullName evidence="6">MucBP domain-containing protein</fullName>
    </submittedName>
</protein>
<feature type="compositionally biased region" description="Polar residues" evidence="3">
    <location>
        <begin position="108"/>
        <end position="123"/>
    </location>
</feature>
<evidence type="ECO:0000259" key="5">
    <source>
        <dbReference type="Pfam" id="PF06458"/>
    </source>
</evidence>
<dbReference type="SUPFAM" id="SSF52047">
    <property type="entry name" value="RNI-like"/>
    <property type="match status" value="1"/>
</dbReference>
<name>A0ABY5C5J3_9LACO</name>
<feature type="region of interest" description="Disordered" evidence="3">
    <location>
        <begin position="58"/>
        <end position="189"/>
    </location>
</feature>
<feature type="domain" description="MucBP" evidence="5">
    <location>
        <begin position="548"/>
        <end position="609"/>
    </location>
</feature>
<evidence type="ECO:0000256" key="4">
    <source>
        <dbReference type="SAM" id="Phobius"/>
    </source>
</evidence>
<feature type="compositionally biased region" description="Polar residues" evidence="3">
    <location>
        <begin position="874"/>
        <end position="887"/>
    </location>
</feature>
<evidence type="ECO:0000313" key="7">
    <source>
        <dbReference type="Proteomes" id="UP001057532"/>
    </source>
</evidence>
<feature type="transmembrane region" description="Helical" evidence="4">
    <location>
        <begin position="21"/>
        <end position="39"/>
    </location>
</feature>
<evidence type="ECO:0000256" key="3">
    <source>
        <dbReference type="SAM" id="MobiDB-lite"/>
    </source>
</evidence>
<dbReference type="Pfam" id="PF06458">
    <property type="entry name" value="MucBP"/>
    <property type="match status" value="2"/>
</dbReference>
<dbReference type="InterPro" id="IPR032675">
    <property type="entry name" value="LRR_dom_sf"/>
</dbReference>
<keyword evidence="4" id="KW-1133">Transmembrane helix</keyword>
<feature type="region of interest" description="Disordered" evidence="3">
    <location>
        <begin position="868"/>
        <end position="887"/>
    </location>
</feature>
<dbReference type="Gene3D" id="3.80.10.10">
    <property type="entry name" value="Ribonuclease Inhibitor"/>
    <property type="match status" value="1"/>
</dbReference>
<dbReference type="Gene3D" id="3.10.20.320">
    <property type="entry name" value="Putative peptidoglycan bound protein (lpxtg motif)"/>
    <property type="match status" value="2"/>
</dbReference>
<dbReference type="InterPro" id="IPR013783">
    <property type="entry name" value="Ig-like_fold"/>
</dbReference>
<dbReference type="InterPro" id="IPR009459">
    <property type="entry name" value="MucBP_dom"/>
</dbReference>
<evidence type="ECO:0000256" key="2">
    <source>
        <dbReference type="ARBA" id="ARBA00022737"/>
    </source>
</evidence>
<keyword evidence="1" id="KW-0732">Signal</keyword>
<dbReference type="Gene3D" id="2.60.40.10">
    <property type="entry name" value="Immunoglobulins"/>
    <property type="match status" value="2"/>
</dbReference>
<dbReference type="RefSeq" id="WP_252780299.1">
    <property type="nucleotide sequence ID" value="NZ_CP097478.1"/>
</dbReference>
<reference evidence="6" key="1">
    <citation type="submission" date="2022-05" db="EMBL/GenBank/DDBJ databases">
        <authorList>
            <person name="Oliphant S.A."/>
            <person name="Watson-Haigh N.S."/>
            <person name="Sumby K.M."/>
            <person name="Gardner J.M."/>
            <person name="Jiranek V."/>
        </authorList>
    </citation>
    <scope>NUCLEOTIDE SEQUENCE</scope>
    <source>
        <strain evidence="6">Ru20-1</strain>
    </source>
</reference>
<feature type="compositionally biased region" description="Low complexity" evidence="3">
    <location>
        <begin position="77"/>
        <end position="88"/>
    </location>
</feature>